<dbReference type="Gene3D" id="3.20.120.10">
    <property type="entry name" value="Hydrophobin"/>
    <property type="match status" value="3"/>
</dbReference>
<keyword evidence="7" id="KW-1185">Reference proteome</keyword>
<organism evidence="6 7">
    <name type="scientific">Conoideocrella luteorostrata</name>
    <dbReference type="NCBI Taxonomy" id="1105319"/>
    <lineage>
        <taxon>Eukaryota</taxon>
        <taxon>Fungi</taxon>
        <taxon>Dikarya</taxon>
        <taxon>Ascomycota</taxon>
        <taxon>Pezizomycotina</taxon>
        <taxon>Sordariomycetes</taxon>
        <taxon>Hypocreomycetidae</taxon>
        <taxon>Hypocreales</taxon>
        <taxon>Clavicipitaceae</taxon>
        <taxon>Conoideocrella</taxon>
    </lineage>
</organism>
<dbReference type="Pfam" id="PF06766">
    <property type="entry name" value="Hydrophobin_2"/>
    <property type="match status" value="3"/>
</dbReference>
<protein>
    <submittedName>
        <fullName evidence="6">Beta ketoadipyl CoA thiolase, th1</fullName>
    </submittedName>
</protein>
<reference evidence="6" key="1">
    <citation type="submission" date="2023-06" db="EMBL/GenBank/DDBJ databases">
        <title>Conoideocrella luteorostrata (Hypocreales: Clavicipitaceae), a potential biocontrol fungus for elongate hemlock scale in United States Christmas tree production areas.</title>
        <authorList>
            <person name="Barrett H."/>
            <person name="Lovett B."/>
            <person name="Macias A.M."/>
            <person name="Stajich J.E."/>
            <person name="Kasson M.T."/>
        </authorList>
    </citation>
    <scope>NUCLEOTIDE SEQUENCE</scope>
    <source>
        <strain evidence="6">ARSEF 14590</strain>
    </source>
</reference>
<feature type="region of interest" description="Disordered" evidence="4">
    <location>
        <begin position="186"/>
        <end position="235"/>
    </location>
</feature>
<gene>
    <name evidence="6" type="primary">TH1</name>
    <name evidence="6" type="ORF">QQS21_003323</name>
</gene>
<feature type="chain" id="PRO_5042488988" evidence="5">
    <location>
        <begin position="17"/>
        <end position="435"/>
    </location>
</feature>
<feature type="signal peptide" evidence="5">
    <location>
        <begin position="1"/>
        <end position="16"/>
    </location>
</feature>
<dbReference type="PANTHER" id="PTHR42341">
    <property type="entry name" value="HYDROPHOBIN"/>
    <property type="match status" value="1"/>
</dbReference>
<evidence type="ECO:0000256" key="4">
    <source>
        <dbReference type="SAM" id="MobiDB-lite"/>
    </source>
</evidence>
<sequence>MKVLAIASLLFVNTLAVPTSQCGECQHRGQHPGGNYPGGNYPGGNNPGGNNPGGNNPGGNNPGGNYPGGNNPGGNYPGGNNPGGNNPGGNNPGGNNPGGNNPGGNNPGGNQPFKACPSGLYSNLQCCDSNVLGVAALGCKNPSSNPTSADMLGSTCGGKQPLCCVVPVAGQSVLCVEAIGGGGNNPGGNNPGGNNPGGNNPGNNPGGNNPGGNNPGGNNPGGNNPGGNNPGGNNPGNDYDACPSKLYSNPQCCDTNVLGVAALGCKNPSSKPTSGDNFKATCGSKKPLCCVLPVAGQDVLCTDAIGGGGNPGGNQPGGNNPGNNPGGNQPGGNNPGNNPGGNQPGGNNPGNNPGGNQPGGNNPNPTPYNACPSKLYGNPQCCDTNVLGIAALGCKNPSSKPTSGSDFKSVCASKQPLCCVVPVAGQDVLCTAAIG</sequence>
<accession>A0AAJ0G0L4</accession>
<comment type="caution">
    <text evidence="6">The sequence shown here is derived from an EMBL/GenBank/DDBJ whole genome shotgun (WGS) entry which is preliminary data.</text>
</comment>
<dbReference type="SUPFAM" id="SSF101751">
    <property type="entry name" value="Hydrophobin II, HfbII"/>
    <property type="match status" value="3"/>
</dbReference>
<feature type="region of interest" description="Disordered" evidence="4">
    <location>
        <begin position="312"/>
        <end position="366"/>
    </location>
</feature>
<feature type="compositionally biased region" description="Gly residues" evidence="4">
    <location>
        <begin position="312"/>
        <end position="358"/>
    </location>
</feature>
<feature type="region of interest" description="Disordered" evidence="4">
    <location>
        <begin position="23"/>
        <end position="106"/>
    </location>
</feature>
<comment type="similarity">
    <text evidence="2">Belongs to the cerato-ulmin hydrophobin family.</text>
</comment>
<dbReference type="AlphaFoldDB" id="A0AAJ0G0L4"/>
<evidence type="ECO:0000313" key="6">
    <source>
        <dbReference type="EMBL" id="KAK2606275.1"/>
    </source>
</evidence>
<dbReference type="PANTHER" id="PTHR42341:SF1">
    <property type="entry name" value="HYDROPHOBIN"/>
    <property type="match status" value="1"/>
</dbReference>
<dbReference type="EMBL" id="JASWJB010000043">
    <property type="protein sequence ID" value="KAK2606275.1"/>
    <property type="molecule type" value="Genomic_DNA"/>
</dbReference>
<feature type="compositionally biased region" description="Gly residues" evidence="4">
    <location>
        <begin position="186"/>
        <end position="234"/>
    </location>
</feature>
<name>A0AAJ0G0L4_9HYPO</name>
<evidence type="ECO:0000256" key="2">
    <source>
        <dbReference type="ARBA" id="ARBA00009576"/>
    </source>
</evidence>
<evidence type="ECO:0000256" key="3">
    <source>
        <dbReference type="ARBA" id="ARBA00023157"/>
    </source>
</evidence>
<dbReference type="CDD" id="cd23508">
    <property type="entry name" value="hydrophobin_II"/>
    <property type="match status" value="3"/>
</dbReference>
<dbReference type="InterPro" id="IPR010636">
    <property type="entry name" value="Class_II_hydrophobin"/>
</dbReference>
<keyword evidence="3" id="KW-1015">Disulfide bond</keyword>
<dbReference type="GO" id="GO:0005576">
    <property type="term" value="C:extracellular region"/>
    <property type="evidence" value="ECO:0007669"/>
    <property type="project" value="InterPro"/>
</dbReference>
<comment type="subcellular location">
    <subcellularLocation>
        <location evidence="1">Cell envelope</location>
    </subcellularLocation>
</comment>
<dbReference type="InterPro" id="IPR036686">
    <property type="entry name" value="Class_II_Hydrophobin_sf"/>
</dbReference>
<proteinExistence type="inferred from homology"/>
<evidence type="ECO:0000313" key="7">
    <source>
        <dbReference type="Proteomes" id="UP001251528"/>
    </source>
</evidence>
<keyword evidence="5" id="KW-0732">Signal</keyword>
<dbReference type="Proteomes" id="UP001251528">
    <property type="component" value="Unassembled WGS sequence"/>
</dbReference>
<evidence type="ECO:0000256" key="1">
    <source>
        <dbReference type="ARBA" id="ARBA00004196"/>
    </source>
</evidence>
<evidence type="ECO:0000256" key="5">
    <source>
        <dbReference type="SAM" id="SignalP"/>
    </source>
</evidence>
<feature type="compositionally biased region" description="Gly residues" evidence="4">
    <location>
        <begin position="31"/>
        <end position="106"/>
    </location>
</feature>